<dbReference type="Proteomes" id="UP000521676">
    <property type="component" value="Unassembled WGS sequence"/>
</dbReference>
<evidence type="ECO:0000313" key="4">
    <source>
        <dbReference type="Proteomes" id="UP000521676"/>
    </source>
</evidence>
<evidence type="ECO:0000313" key="5">
    <source>
        <dbReference type="Proteomes" id="UP001431572"/>
    </source>
</evidence>
<reference evidence="2 4" key="1">
    <citation type="submission" date="2020-06" db="EMBL/GenBank/DDBJ databases">
        <title>Anoxygenic phototrophic Chloroflexota member uses a Type I reaction center.</title>
        <authorList>
            <person name="Tsuji J.M."/>
            <person name="Shaw N.A."/>
            <person name="Nagashima S."/>
            <person name="Venkiteswaran J."/>
            <person name="Schiff S.L."/>
            <person name="Hanada S."/>
            <person name="Tank M."/>
            <person name="Neufeld J.D."/>
        </authorList>
    </citation>
    <scope>NUCLEOTIDE SEQUENCE [LARGE SCALE GENOMIC DNA]</scope>
    <source>
        <strain evidence="2">L227-S17</strain>
    </source>
</reference>
<evidence type="ECO:0000313" key="3">
    <source>
        <dbReference type="EMBL" id="WJW68264.1"/>
    </source>
</evidence>
<evidence type="ECO:0000313" key="2">
    <source>
        <dbReference type="EMBL" id="NWJ48330.1"/>
    </source>
</evidence>
<name>A0A8T7M866_9CHLR</name>
<reference evidence="3" key="2">
    <citation type="journal article" date="2024" name="Nature">
        <title>Anoxygenic phototroph of the Chloroflexota uses a type I reaction centre.</title>
        <authorList>
            <person name="Tsuji J.M."/>
            <person name="Shaw N.A."/>
            <person name="Nagashima S."/>
            <person name="Venkiteswaran J.J."/>
            <person name="Schiff S.L."/>
            <person name="Watanabe T."/>
            <person name="Fukui M."/>
            <person name="Hanada S."/>
            <person name="Tank M."/>
            <person name="Neufeld J.D."/>
        </authorList>
    </citation>
    <scope>NUCLEOTIDE SEQUENCE</scope>
    <source>
        <strain evidence="3">L227-S17</strain>
    </source>
</reference>
<dbReference type="Proteomes" id="UP001431572">
    <property type="component" value="Chromosome 2"/>
</dbReference>
<gene>
    <name evidence="2" type="ORF">HXX08_20940</name>
    <name evidence="3" type="ORF">OZ401_003871</name>
</gene>
<sequence>METTTFSETLLARVLFAGFFTLMGAATTFALFLKVADNFWWVIPALLVALLEVSLIYYIWYSFNTRQRITITPQYLSAYSRKHGETKIKWLEIVDVYEAQNKADELRETMPGLELLLTYYIMLPQTTAGGKRGLLVIKAENGRKIAVRQHMIYDHRMNQLLRAIDLYTTYPDPTTEILRTNNQN</sequence>
<protein>
    <submittedName>
        <fullName evidence="2">Uncharacterized protein</fullName>
    </submittedName>
</protein>
<dbReference type="RefSeq" id="WP_341470168.1">
    <property type="nucleotide sequence ID" value="NZ_CP128400.1"/>
</dbReference>
<keyword evidence="1" id="KW-0472">Membrane</keyword>
<organism evidence="2 4">
    <name type="scientific">Candidatus Chlorohelix allophototropha</name>
    <dbReference type="NCBI Taxonomy" id="3003348"/>
    <lineage>
        <taxon>Bacteria</taxon>
        <taxon>Bacillati</taxon>
        <taxon>Chloroflexota</taxon>
        <taxon>Chloroflexia</taxon>
        <taxon>Candidatus Chloroheliales</taxon>
        <taxon>Candidatus Chloroheliaceae</taxon>
        <taxon>Candidatus Chlorohelix</taxon>
    </lineage>
</organism>
<feature type="transmembrane region" description="Helical" evidence="1">
    <location>
        <begin position="12"/>
        <end position="33"/>
    </location>
</feature>
<proteinExistence type="predicted"/>
<evidence type="ECO:0000256" key="1">
    <source>
        <dbReference type="SAM" id="Phobius"/>
    </source>
</evidence>
<dbReference type="EMBL" id="JACATZ010000003">
    <property type="protein sequence ID" value="NWJ48330.1"/>
    <property type="molecule type" value="Genomic_DNA"/>
</dbReference>
<keyword evidence="5" id="KW-1185">Reference proteome</keyword>
<dbReference type="EMBL" id="CP128400">
    <property type="protein sequence ID" value="WJW68264.1"/>
    <property type="molecule type" value="Genomic_DNA"/>
</dbReference>
<keyword evidence="1" id="KW-0812">Transmembrane</keyword>
<keyword evidence="1" id="KW-1133">Transmembrane helix</keyword>
<feature type="transmembrane region" description="Helical" evidence="1">
    <location>
        <begin position="39"/>
        <end position="60"/>
    </location>
</feature>
<accession>A0A8T7M866</accession>
<dbReference type="AlphaFoldDB" id="A0A8T7M866"/>